<sequence length="457" mass="51581">MNITQKIRRQLKLQNLIFYVLMIVVVVLLAQLSLKINIHSDWTANNRYSLSDTTTEFLKKLDKKITIQVFISPNSEYRPVLESLLSLYQNQNSQLNVSYINPDFSPDLVRELKIQQQGEMVVSQDDKQQHVLDLSEQSLTNALIAVSRQQEQWLVFIEGHGERSPLSEANYDLSVWGDQLTQKGFKFLSLNLVDNNEIPDNTAAVVIASPETAWLDGEIEIIKHYIDNGGHVLWLAEPDNHQFLAKLAEKIGLTFIPGMIIDPNAKQLGLKDPRFVLITDYANHPIGQATSGVTVFPQAAALEQTATNHNDWQYLPLLTTHANVWSETSLSQNNATQDVVFDADKDTKGPLNIAYLLSRTLPKSKNNKQQRIAVIGDGDFLSNAYLGNGSNLELGMALMNWLAGDDDLIKIPVKTTIDNQLELNQTQSLFIGLGFLIVLPLLLLAMGFWLWWHRRKQ</sequence>
<feature type="transmembrane region" description="Helical" evidence="1">
    <location>
        <begin position="16"/>
        <end position="34"/>
    </location>
</feature>
<evidence type="ECO:0000259" key="2">
    <source>
        <dbReference type="Pfam" id="PF09822"/>
    </source>
</evidence>
<dbReference type="Pfam" id="PF23357">
    <property type="entry name" value="DUF7088"/>
    <property type="match status" value="1"/>
</dbReference>
<dbReference type="AlphaFoldDB" id="A0A0F9RJG5"/>
<keyword evidence="1" id="KW-0472">Membrane</keyword>
<reference evidence="4" key="1">
    <citation type="journal article" date="2015" name="Nature">
        <title>Complex archaea that bridge the gap between prokaryotes and eukaryotes.</title>
        <authorList>
            <person name="Spang A."/>
            <person name="Saw J.H."/>
            <person name="Jorgensen S.L."/>
            <person name="Zaremba-Niedzwiedzka K."/>
            <person name="Martijn J."/>
            <person name="Lind A.E."/>
            <person name="van Eijk R."/>
            <person name="Schleper C."/>
            <person name="Guy L."/>
            <person name="Ettema T.J."/>
        </authorList>
    </citation>
    <scope>NUCLEOTIDE SEQUENCE</scope>
</reference>
<dbReference type="InterPro" id="IPR029062">
    <property type="entry name" value="Class_I_gatase-like"/>
</dbReference>
<feature type="transmembrane region" description="Helical" evidence="1">
    <location>
        <begin position="429"/>
        <end position="452"/>
    </location>
</feature>
<keyword evidence="1" id="KW-1133">Transmembrane helix</keyword>
<proteinExistence type="predicted"/>
<feature type="domain" description="DUF7088" evidence="3">
    <location>
        <begin position="45"/>
        <end position="127"/>
    </location>
</feature>
<gene>
    <name evidence="4" type="ORF">LCGC14_0887850</name>
</gene>
<dbReference type="InterPro" id="IPR055396">
    <property type="entry name" value="DUF7088"/>
</dbReference>
<organism evidence="4">
    <name type="scientific">marine sediment metagenome</name>
    <dbReference type="NCBI Taxonomy" id="412755"/>
    <lineage>
        <taxon>unclassified sequences</taxon>
        <taxon>metagenomes</taxon>
        <taxon>ecological metagenomes</taxon>
    </lineage>
</organism>
<feature type="domain" description="ABC-type uncharacterised transport system" evidence="2">
    <location>
        <begin position="155"/>
        <end position="395"/>
    </location>
</feature>
<accession>A0A0F9RJG5</accession>
<evidence type="ECO:0000256" key="1">
    <source>
        <dbReference type="SAM" id="Phobius"/>
    </source>
</evidence>
<dbReference type="SUPFAM" id="SSF52317">
    <property type="entry name" value="Class I glutamine amidotransferase-like"/>
    <property type="match status" value="1"/>
</dbReference>
<evidence type="ECO:0000313" key="4">
    <source>
        <dbReference type="EMBL" id="KKN25131.1"/>
    </source>
</evidence>
<dbReference type="Pfam" id="PF09822">
    <property type="entry name" value="ABC_transp_aux"/>
    <property type="match status" value="1"/>
</dbReference>
<name>A0A0F9RJG5_9ZZZZ</name>
<evidence type="ECO:0000259" key="3">
    <source>
        <dbReference type="Pfam" id="PF23357"/>
    </source>
</evidence>
<dbReference type="InterPro" id="IPR019196">
    <property type="entry name" value="ABC_transp_unknown"/>
</dbReference>
<comment type="caution">
    <text evidence="4">The sequence shown here is derived from an EMBL/GenBank/DDBJ whole genome shotgun (WGS) entry which is preliminary data.</text>
</comment>
<dbReference type="EMBL" id="LAZR01002826">
    <property type="protein sequence ID" value="KKN25131.1"/>
    <property type="molecule type" value="Genomic_DNA"/>
</dbReference>
<keyword evidence="1" id="KW-0812">Transmembrane</keyword>
<protein>
    <submittedName>
        <fullName evidence="4">Uncharacterized protein</fullName>
    </submittedName>
</protein>